<feature type="domain" description="Ig-like" evidence="1">
    <location>
        <begin position="501"/>
        <end position="533"/>
    </location>
</feature>
<reference evidence="2 3" key="1">
    <citation type="submission" date="2016-01" db="EMBL/GenBank/DDBJ databases">
        <title>Annotation of Pseudomonas oryzihabitans USDA-ARS-USMARC-56511.</title>
        <authorList>
            <person name="Harhay G.P."/>
            <person name="Harhay D.M."/>
            <person name="Smith T.P.L."/>
            <person name="Bono J.L."/>
            <person name="Heaton M.P."/>
            <person name="Clawson M.L."/>
            <person name="Chitko-Mckown C.G."/>
            <person name="Capik S.F."/>
            <person name="DeDonder K.D."/>
            <person name="Apley M.D."/>
            <person name="Lubbers B.V."/>
            <person name="White B.J."/>
            <person name="Larson R.L."/>
        </authorList>
    </citation>
    <scope>NUCLEOTIDE SEQUENCE [LARGE SCALE GENOMIC DNA]</scope>
    <source>
        <strain evidence="2 3">USDA-ARS-USMARC-56511</strain>
    </source>
</reference>
<organism evidence="2 3">
    <name type="scientific">Pseudomonas oryzihabitans</name>
    <dbReference type="NCBI Taxonomy" id="47885"/>
    <lineage>
        <taxon>Bacteria</taxon>
        <taxon>Pseudomonadati</taxon>
        <taxon>Pseudomonadota</taxon>
        <taxon>Gammaproteobacteria</taxon>
        <taxon>Pseudomonadales</taxon>
        <taxon>Pseudomonadaceae</taxon>
        <taxon>Pseudomonas</taxon>
    </lineage>
</organism>
<sequence length="552" mass="57098">MSQTYYAILTAIGEAKLANAAALNTTLKLAKMAVGDGGGVVPTPNRSQTALVGEWYRAGLNTLAVDPNNTSQIIAELVIPEATGGSWIREMGLIDADGNLIAVANTPPSYKPQLAEGSGRTQVLRMVLVVSSTSAVELKIDPSVVLATRQYVDDAITVAVNRLDNKQSVRVATTANLALSGTPTVDGIALAVGDRILVKNQDTASQNGLYLVAAGTWNRALDADASSEVTPGLTVYVEQGTAQADTIWKLVTDAPITLGTTALSFTDITSGYAPLRSPAFTDKPTAPLPSQFDSSNLLATTEHIRRAALHYRALPSLSAATALTLDHLGALILAGAATTFTLTLPAISLARYPKAQGAALCIAATTAAGVTIAAPGEVAITTASGESIASLTLGQNDTAEFVFLNEGEWRLVGGSVADGYANTLLRRTRSIMASITSGGTPAANQAFRWTKTYPAFRAPCDGMVLAVSHLNMGNTPQASISNVAKITGSTSGSFSTGDSTPLPMSDIAGVAVVRGETVTVSCEASGSATSVTWPSLTHNTAYWFIPSNNLAL</sequence>
<dbReference type="RefSeq" id="WP_059314899.1">
    <property type="nucleotide sequence ID" value="NZ_CP013987.1"/>
</dbReference>
<dbReference type="InterPro" id="IPR022225">
    <property type="entry name" value="Phage_tail_fibre_N"/>
</dbReference>
<protein>
    <recommendedName>
        <fullName evidence="1">Ig-like domain-containing protein</fullName>
    </recommendedName>
</protein>
<accession>A0A0U4W4I1</accession>
<dbReference type="EMBL" id="CP013987">
    <property type="protein sequence ID" value="ALZ84710.1"/>
    <property type="molecule type" value="Genomic_DNA"/>
</dbReference>
<proteinExistence type="predicted"/>
<evidence type="ECO:0000313" key="3">
    <source>
        <dbReference type="Proteomes" id="UP000064137"/>
    </source>
</evidence>
<dbReference type="KEGG" id="por:APT59_11080"/>
<dbReference type="InterPro" id="IPR007110">
    <property type="entry name" value="Ig-like_dom"/>
</dbReference>
<dbReference type="Proteomes" id="UP000064137">
    <property type="component" value="Chromosome"/>
</dbReference>
<dbReference type="PROSITE" id="PS50835">
    <property type="entry name" value="IG_LIKE"/>
    <property type="match status" value="1"/>
</dbReference>
<dbReference type="Pfam" id="PF12571">
    <property type="entry name" value="Phage_tail_fib"/>
    <property type="match status" value="1"/>
</dbReference>
<dbReference type="OrthoDB" id="9810174at2"/>
<evidence type="ECO:0000313" key="2">
    <source>
        <dbReference type="EMBL" id="ALZ84710.1"/>
    </source>
</evidence>
<dbReference type="InterPro" id="IPR051934">
    <property type="entry name" value="Phage_Tail_Fiber_Structural"/>
</dbReference>
<evidence type="ECO:0000259" key="1">
    <source>
        <dbReference type="PROSITE" id="PS50835"/>
    </source>
</evidence>
<dbReference type="PANTHER" id="PTHR35191:SF1">
    <property type="entry name" value="PROPHAGE SIDE TAIL FIBER PROTEIN HOMOLOG STFQ-RELATED"/>
    <property type="match status" value="1"/>
</dbReference>
<dbReference type="PANTHER" id="PTHR35191">
    <property type="entry name" value="PROPHAGE SIDE TAIL FIBER PROTEIN HOMOLOG STFQ-RELATED"/>
    <property type="match status" value="1"/>
</dbReference>
<name>A0A0U4W4I1_9PSED</name>
<gene>
    <name evidence="2" type="ORF">APT59_11080</name>
</gene>
<dbReference type="AlphaFoldDB" id="A0A0U4W4I1"/>